<dbReference type="GO" id="GO:0006511">
    <property type="term" value="P:ubiquitin-dependent protein catabolic process"/>
    <property type="evidence" value="ECO:0007669"/>
    <property type="project" value="TreeGrafter"/>
</dbReference>
<dbReference type="SMART" id="SM00184">
    <property type="entry name" value="RING"/>
    <property type="match status" value="1"/>
</dbReference>
<evidence type="ECO:0000313" key="7">
    <source>
        <dbReference type="EMBL" id="CDS13618.1"/>
    </source>
</evidence>
<dbReference type="AlphaFoldDB" id="A0A077X2Z5"/>
<dbReference type="Gene3D" id="3.30.40.10">
    <property type="entry name" value="Zinc/RING finger domain, C3HC4 (zinc finger)"/>
    <property type="match status" value="1"/>
</dbReference>
<evidence type="ECO:0000256" key="5">
    <source>
        <dbReference type="SAM" id="MobiDB-lite"/>
    </source>
</evidence>
<gene>
    <name evidence="7" type="ORF">LRAMOSA05794</name>
</gene>
<dbReference type="Pfam" id="PF13639">
    <property type="entry name" value="zf-RING_2"/>
    <property type="match status" value="1"/>
</dbReference>
<feature type="domain" description="RING-type" evidence="6">
    <location>
        <begin position="412"/>
        <end position="453"/>
    </location>
</feature>
<dbReference type="EMBL" id="LK023379">
    <property type="protein sequence ID" value="CDS13618.1"/>
    <property type="molecule type" value="Genomic_DNA"/>
</dbReference>
<dbReference type="InterPro" id="IPR013083">
    <property type="entry name" value="Znf_RING/FYVE/PHD"/>
</dbReference>
<evidence type="ECO:0000256" key="3">
    <source>
        <dbReference type="ARBA" id="ARBA00022833"/>
    </source>
</evidence>
<feature type="region of interest" description="Disordered" evidence="5">
    <location>
        <begin position="222"/>
        <end position="275"/>
    </location>
</feature>
<dbReference type="SUPFAM" id="SSF57850">
    <property type="entry name" value="RING/U-box"/>
    <property type="match status" value="1"/>
</dbReference>
<accession>A0A077X2Z5</accession>
<keyword evidence="3" id="KW-0862">Zinc</keyword>
<dbReference type="GO" id="GO:0008270">
    <property type="term" value="F:zinc ion binding"/>
    <property type="evidence" value="ECO:0007669"/>
    <property type="project" value="UniProtKB-KW"/>
</dbReference>
<feature type="region of interest" description="Disordered" evidence="5">
    <location>
        <begin position="82"/>
        <end position="111"/>
    </location>
</feature>
<dbReference type="InterPro" id="IPR051834">
    <property type="entry name" value="RING_finger_E3_ligase"/>
</dbReference>
<dbReference type="PANTHER" id="PTHR45931:SF3">
    <property type="entry name" value="RING ZINC FINGER-CONTAINING PROTEIN"/>
    <property type="match status" value="1"/>
</dbReference>
<sequence length="464" mass="53551">MLYFCHVCEEQTEVLVDHQPVCLICQSEFVEEIDSIQNDSSFGVWYQQQLFGDNNGYDVGGSWPESSSTIESEYDAYDYPGLCTSGNSDPYADDEQDTQYSTEDDGGNGSYFNHYDGDESGVGYGDDYGSYDFEDYASFHEEDREHYGSTDEEDDIITSQLEVEEPVSERSWYTYHEDEGQLPYGTEDMGQDLSHLPTDQYYRELYDPYVENDFPDVASFVTPEEDTGTDEEDVYHPSIAPTGFVSDDDYNSGSTNHQDSQDDTYEENDTGTNEYDIYVDPSYVDDYNDGSDGTTDLAQMLENTHISHQGWQLDPEHEEYHDPEGEEWQEDPDDVSFFSNARRRWEEESDQRQFEEAYDIPNILRMINEEHQNDPSWDPPPSVHGASPAELERLPRRRLDHDEDKEVIESECSICQDVFGTELYLTRLPCQHEYHAMCIEQWLLRNASCPICRSQVLIWSSSSC</sequence>
<evidence type="ECO:0000256" key="2">
    <source>
        <dbReference type="ARBA" id="ARBA00022771"/>
    </source>
</evidence>
<proteinExistence type="predicted"/>
<feature type="compositionally biased region" description="Acidic residues" evidence="5">
    <location>
        <begin position="223"/>
        <end position="233"/>
    </location>
</feature>
<dbReference type="OrthoDB" id="8062037at2759"/>
<dbReference type="InterPro" id="IPR001841">
    <property type="entry name" value="Znf_RING"/>
</dbReference>
<evidence type="ECO:0000256" key="4">
    <source>
        <dbReference type="PROSITE-ProRule" id="PRU00175"/>
    </source>
</evidence>
<dbReference type="PROSITE" id="PS50089">
    <property type="entry name" value="ZF_RING_2"/>
    <property type="match status" value="1"/>
</dbReference>
<dbReference type="CDD" id="cd16454">
    <property type="entry name" value="RING-H2_PA-TM-RING"/>
    <property type="match status" value="1"/>
</dbReference>
<name>A0A077X2Z5_9FUNG</name>
<keyword evidence="2 4" id="KW-0863">Zinc-finger</keyword>
<keyword evidence="1" id="KW-0479">Metal-binding</keyword>
<feature type="region of interest" description="Disordered" evidence="5">
    <location>
        <begin position="371"/>
        <end position="396"/>
    </location>
</feature>
<evidence type="ECO:0000259" key="6">
    <source>
        <dbReference type="PROSITE" id="PS50089"/>
    </source>
</evidence>
<protein>
    <recommendedName>
        <fullName evidence="6">RING-type domain-containing protein</fullName>
    </recommendedName>
</protein>
<reference evidence="7" key="1">
    <citation type="journal article" date="2014" name="Genome Announc.">
        <title>De novo whole-genome sequence and genome annotation of Lichtheimia ramosa.</title>
        <authorList>
            <person name="Linde J."/>
            <person name="Schwartze V."/>
            <person name="Binder U."/>
            <person name="Lass-Florl C."/>
            <person name="Voigt K."/>
            <person name="Horn F."/>
        </authorList>
    </citation>
    <scope>NUCLEOTIDE SEQUENCE</scope>
    <source>
        <strain evidence="7">JMRC FSU:6197</strain>
    </source>
</reference>
<dbReference type="GO" id="GO:0061630">
    <property type="term" value="F:ubiquitin protein ligase activity"/>
    <property type="evidence" value="ECO:0007669"/>
    <property type="project" value="TreeGrafter"/>
</dbReference>
<feature type="compositionally biased region" description="Acidic residues" evidence="5">
    <location>
        <begin position="91"/>
        <end position="106"/>
    </location>
</feature>
<evidence type="ECO:0000256" key="1">
    <source>
        <dbReference type="ARBA" id="ARBA00022723"/>
    </source>
</evidence>
<organism evidence="7">
    <name type="scientific">Lichtheimia ramosa</name>
    <dbReference type="NCBI Taxonomy" id="688394"/>
    <lineage>
        <taxon>Eukaryota</taxon>
        <taxon>Fungi</taxon>
        <taxon>Fungi incertae sedis</taxon>
        <taxon>Mucoromycota</taxon>
        <taxon>Mucoromycotina</taxon>
        <taxon>Mucoromycetes</taxon>
        <taxon>Mucorales</taxon>
        <taxon>Lichtheimiaceae</taxon>
        <taxon>Lichtheimia</taxon>
    </lineage>
</organism>
<dbReference type="PANTHER" id="PTHR45931">
    <property type="entry name" value="SI:CH211-59O9.10"/>
    <property type="match status" value="1"/>
</dbReference>
<dbReference type="GO" id="GO:0005634">
    <property type="term" value="C:nucleus"/>
    <property type="evidence" value="ECO:0007669"/>
    <property type="project" value="TreeGrafter"/>
</dbReference>